<dbReference type="InterPro" id="IPR026444">
    <property type="entry name" value="Secre_tail"/>
</dbReference>
<protein>
    <recommendedName>
        <fullName evidence="2">DUF4859 domain-containing protein</fullName>
    </recommendedName>
</protein>
<name>A0A098LET6_9BACT</name>
<evidence type="ECO:0000313" key="3">
    <source>
        <dbReference type="EMBL" id="GAL85451.1"/>
    </source>
</evidence>
<keyword evidence="1" id="KW-0732">Signal</keyword>
<dbReference type="Pfam" id="PF16151">
    <property type="entry name" value="DUF4859"/>
    <property type="match status" value="1"/>
</dbReference>
<proteinExistence type="predicted"/>
<dbReference type="NCBIfam" id="TIGR04183">
    <property type="entry name" value="Por_Secre_tail"/>
    <property type="match status" value="1"/>
</dbReference>
<dbReference type="Pfam" id="PF19527">
    <property type="entry name" value="DUF6055"/>
    <property type="match status" value="1"/>
</dbReference>
<evidence type="ECO:0000256" key="1">
    <source>
        <dbReference type="SAM" id="SignalP"/>
    </source>
</evidence>
<sequence>MKYIKLLLLLTLLSNDLYAQKQVYIPRFISNENMDLNNPNNQWCYCRSRQTDNIIVFWEAGFGNDPTNAASPYNVNLNTLLSVAEKTYSFYLDSLKFAIKGSSVTDKYKLMIFLTYTTEWAAYGSGQDNQVGTLHVNPDAARIDNVLAHEIGHCFEYITGCDTQGGYRYGFGPNASGGNGFWEQCAQWMAFKVYPQKQFTESDFNNYLKYNHLHIIHETPRYANYFIQDYWTFKRGQNFMGRLWRESRSPEDPVETYKRLNSLTQHQFNDEIYEHAARLTTWDIPAIKSYGANYINRRAQVKMTLKPDNYWQPDSSVTIENYGYNCIKLNPPASATIVTVDFKGLAGEAGYRALNVDKGGWRFGFVALLEDGTRVYSNTGTANVQNNINPETTMSFNCPDKCEKLWMVVSGAPQQHWRHAWDDNNSNDEQWPYKVKFHNTDLQGIFNTPIKDITLTYNVVMKPASDYTPIQIVLNSSSISEAFACPVEDIAKNLGINITYFAINPNGSVNTTSTANAPGHWFNNAGQTIAWGNDAYIYSELNINTLTINIGQYPSRSKDGDQYTIKQALKYTKSATESAQVTLVFNIRIQEDVVAGVAPDLADNRLKVYPNPTTGLIKWDSRQDWQLFDAYGHELKKGNDTSLDLSGFINGLYVLKINDFTIRVIKE</sequence>
<dbReference type="Proteomes" id="UP000030185">
    <property type="component" value="Unassembled WGS sequence"/>
</dbReference>
<gene>
    <name evidence="3" type="ORF">MYP_2680</name>
</gene>
<evidence type="ECO:0000313" key="4">
    <source>
        <dbReference type="Proteomes" id="UP000030185"/>
    </source>
</evidence>
<dbReference type="InterPro" id="IPR032339">
    <property type="entry name" value="DUF4859"/>
</dbReference>
<dbReference type="EMBL" id="BBLT01000005">
    <property type="protein sequence ID" value="GAL85451.1"/>
    <property type="molecule type" value="Genomic_DNA"/>
</dbReference>
<dbReference type="InterPro" id="IPR045690">
    <property type="entry name" value="DUF6055"/>
</dbReference>
<dbReference type="AlphaFoldDB" id="A0A098LET6"/>
<feature type="chain" id="PRO_5001937095" description="DUF4859 domain-containing protein" evidence="1">
    <location>
        <begin position="22"/>
        <end position="667"/>
    </location>
</feature>
<feature type="signal peptide" evidence="1">
    <location>
        <begin position="1"/>
        <end position="21"/>
    </location>
</feature>
<dbReference type="STRING" id="153721.MYP_2680"/>
<evidence type="ECO:0000259" key="2">
    <source>
        <dbReference type="Pfam" id="PF16151"/>
    </source>
</evidence>
<keyword evidence="4" id="KW-1185">Reference proteome</keyword>
<dbReference type="RefSeq" id="WP_081990513.1">
    <property type="nucleotide sequence ID" value="NZ_BBLT01000005.1"/>
</dbReference>
<reference evidence="3 4" key="1">
    <citation type="submission" date="2014-09" db="EMBL/GenBank/DDBJ databases">
        <title>Sporocytophaga myxococcoides PG-01 genome sequencing.</title>
        <authorList>
            <person name="Liu L."/>
            <person name="Gao P.J."/>
            <person name="Chen G.J."/>
            <person name="Wang L.S."/>
        </authorList>
    </citation>
    <scope>NUCLEOTIDE SEQUENCE [LARGE SCALE GENOMIC DNA]</scope>
    <source>
        <strain evidence="3 4">PG-01</strain>
    </source>
</reference>
<comment type="caution">
    <text evidence="3">The sequence shown here is derived from an EMBL/GenBank/DDBJ whole genome shotgun (WGS) entry which is preliminary data.</text>
</comment>
<dbReference type="OrthoDB" id="9802005at2"/>
<feature type="domain" description="DUF4859" evidence="2">
    <location>
        <begin position="466"/>
        <end position="574"/>
    </location>
</feature>
<organism evidence="3 4">
    <name type="scientific">Sporocytophaga myxococcoides</name>
    <dbReference type="NCBI Taxonomy" id="153721"/>
    <lineage>
        <taxon>Bacteria</taxon>
        <taxon>Pseudomonadati</taxon>
        <taxon>Bacteroidota</taxon>
        <taxon>Cytophagia</taxon>
        <taxon>Cytophagales</taxon>
        <taxon>Cytophagaceae</taxon>
        <taxon>Sporocytophaga</taxon>
    </lineage>
</organism>
<dbReference type="eggNOG" id="COG4412">
    <property type="taxonomic scope" value="Bacteria"/>
</dbReference>
<accession>A0A098LET6</accession>
<dbReference type="eggNOG" id="COG1208">
    <property type="taxonomic scope" value="Bacteria"/>
</dbReference>